<dbReference type="Proteomes" id="UP000188320">
    <property type="component" value="Unassembled WGS sequence"/>
</dbReference>
<reference evidence="2" key="1">
    <citation type="submission" date="2017-01" db="EMBL/GenBank/DDBJ databases">
        <authorList>
            <person name="Wang Y."/>
            <person name="White M."/>
            <person name="Kvist S."/>
            <person name="Moncalvo J.-M."/>
        </authorList>
    </citation>
    <scope>NUCLEOTIDE SEQUENCE [LARGE SCALE GENOMIC DNA]</scope>
    <source>
        <strain evidence="2">COL-18-3</strain>
    </source>
</reference>
<dbReference type="AlphaFoldDB" id="A0A1R1PI55"/>
<sequence>MGHFDKKYGINAGWQKSCRKNRPPYHSKVSNFPRFIVASENLLPISAYSPDVKGKSREASNSTGIPTSQAGKHMAVFIDSCWHPSVYKMSVDDAEKLGKDLELKKVVMGSLTRIKAQNKGCSIDYWDEEHPNEVTDPYETYLFRADHVLITADALNTLSNSLYLG</sequence>
<evidence type="ECO:0000313" key="1">
    <source>
        <dbReference type="EMBL" id="OMH80660.1"/>
    </source>
</evidence>
<keyword evidence="2" id="KW-1185">Reference proteome</keyword>
<name>A0A1R1PI55_ZANCU</name>
<evidence type="ECO:0000313" key="2">
    <source>
        <dbReference type="Proteomes" id="UP000188320"/>
    </source>
</evidence>
<dbReference type="EMBL" id="LSSK01001120">
    <property type="protein sequence ID" value="OMH80660.1"/>
    <property type="molecule type" value="Genomic_DNA"/>
</dbReference>
<organism evidence="1 2">
    <name type="scientific">Zancudomyces culisetae</name>
    <name type="common">Gut fungus</name>
    <name type="synonym">Smittium culisetae</name>
    <dbReference type="NCBI Taxonomy" id="1213189"/>
    <lineage>
        <taxon>Eukaryota</taxon>
        <taxon>Fungi</taxon>
        <taxon>Fungi incertae sedis</taxon>
        <taxon>Zoopagomycota</taxon>
        <taxon>Kickxellomycotina</taxon>
        <taxon>Harpellomycetes</taxon>
        <taxon>Harpellales</taxon>
        <taxon>Legeriomycetaceae</taxon>
        <taxon>Zancudomyces</taxon>
    </lineage>
</organism>
<protein>
    <submittedName>
        <fullName evidence="1">Uncharacterized protein</fullName>
    </submittedName>
</protein>
<accession>A0A1R1PI55</accession>
<comment type="caution">
    <text evidence="1">The sequence shown here is derived from an EMBL/GenBank/DDBJ whole genome shotgun (WGS) entry which is preliminary data.</text>
</comment>
<gene>
    <name evidence="1" type="ORF">AX774_g5895</name>
</gene>
<proteinExistence type="predicted"/>